<organism evidence="2 3">
    <name type="scientific">Gordonia crocea</name>
    <dbReference type="NCBI Taxonomy" id="589162"/>
    <lineage>
        <taxon>Bacteria</taxon>
        <taxon>Bacillati</taxon>
        <taxon>Actinomycetota</taxon>
        <taxon>Actinomycetes</taxon>
        <taxon>Mycobacteriales</taxon>
        <taxon>Gordoniaceae</taxon>
        <taxon>Gordonia</taxon>
    </lineage>
</organism>
<comment type="caution">
    <text evidence="2">The sequence shown here is derived from an EMBL/GenBank/DDBJ whole genome shotgun (WGS) entry which is preliminary data.</text>
</comment>
<name>A0A7I9UVH5_9ACTN</name>
<reference evidence="3" key="1">
    <citation type="submission" date="2019-06" db="EMBL/GenBank/DDBJ databases">
        <title>Gordonia isolated from sludge of a wastewater treatment plant.</title>
        <authorList>
            <person name="Tamura T."/>
            <person name="Aoyama K."/>
            <person name="Kang Y."/>
            <person name="Saito S."/>
            <person name="Akiyama N."/>
            <person name="Yazawa K."/>
            <person name="Gonoi T."/>
            <person name="Mikami Y."/>
        </authorList>
    </citation>
    <scope>NUCLEOTIDE SEQUENCE [LARGE SCALE GENOMIC DNA]</scope>
    <source>
        <strain evidence="3">NBRC 107697</strain>
    </source>
</reference>
<feature type="domain" description="AbiEi antitoxin N-terminal" evidence="1">
    <location>
        <begin position="13"/>
        <end position="57"/>
    </location>
</feature>
<accession>A0A7I9UVH5</accession>
<evidence type="ECO:0000259" key="1">
    <source>
        <dbReference type="Pfam" id="PF13338"/>
    </source>
</evidence>
<keyword evidence="3" id="KW-1185">Reference proteome</keyword>
<sequence length="326" mass="36002">MPARAPSTTSASLLDELLGQQNGVITRKQVLACGLPAAFVRRKLRRGTWVAVEPGVYITHTGALTWRQRAWIAVLALPRAALSHESALCAAGLELSMSGPIHVAVDREARVADRRGIVVHRCAGLEERVQWNMRPPRVRVEHAVLDVAAAARREIDTIATLADAVQARLTTPPRLQLALSGRRRLARRSLIGEVLADVATGTCSVLEHAYLTRVERPHGLPRPRRQAPTTVGRPGFRDVEYHEFGQIIELDGRFGHDDPQSRDRDLERDLDAAVFGKQHTLRLGWGQIYVRPCTTADKVAAVLRHRGWTGKPTRCPRCPPHLCGGL</sequence>
<dbReference type="Pfam" id="PF13338">
    <property type="entry name" value="AbiEi_4"/>
    <property type="match status" value="1"/>
</dbReference>
<dbReference type="InterPro" id="IPR025159">
    <property type="entry name" value="AbiEi_N"/>
</dbReference>
<protein>
    <recommendedName>
        <fullName evidence="1">AbiEi antitoxin N-terminal domain-containing protein</fullName>
    </recommendedName>
</protein>
<dbReference type="RefSeq" id="WP_161926237.1">
    <property type="nucleotide sequence ID" value="NZ_BJOU01000001.1"/>
</dbReference>
<evidence type="ECO:0000313" key="2">
    <source>
        <dbReference type="EMBL" id="GED96816.1"/>
    </source>
</evidence>
<dbReference type="EMBL" id="BJOU01000001">
    <property type="protein sequence ID" value="GED96816.1"/>
    <property type="molecule type" value="Genomic_DNA"/>
</dbReference>
<dbReference type="OrthoDB" id="5146042at2"/>
<evidence type="ECO:0000313" key="3">
    <source>
        <dbReference type="Proteomes" id="UP000444980"/>
    </source>
</evidence>
<proteinExistence type="predicted"/>
<dbReference type="Proteomes" id="UP000444980">
    <property type="component" value="Unassembled WGS sequence"/>
</dbReference>
<gene>
    <name evidence="2" type="ORF">nbrc107697_08550</name>
</gene>
<dbReference type="AlphaFoldDB" id="A0A7I9UVH5"/>